<protein>
    <recommendedName>
        <fullName evidence="4 10">Pyruvate dehydrogenase E1 component subunit alpha</fullName>
        <ecNumber evidence="3 10">1.2.4.1</ecNumber>
    </recommendedName>
</protein>
<reference evidence="12" key="1">
    <citation type="submission" date="2023-07" db="EMBL/GenBank/DDBJ databases">
        <title>Between Cages and Wild: Unraveling the Impact of Captivity on Animal Microbiomes and Antimicrobial Resistance.</title>
        <authorList>
            <person name="Schmartz G.P."/>
            <person name="Rehner J."/>
            <person name="Schuff M.J."/>
            <person name="Becker S.L."/>
            <person name="Kravczyk M."/>
            <person name="Gurevich A."/>
            <person name="Francke R."/>
            <person name="Mueller R."/>
            <person name="Keller V."/>
            <person name="Keller A."/>
        </authorList>
    </citation>
    <scope>NUCLEOTIDE SEQUENCE</scope>
    <source>
        <strain evidence="12">S39M_St_73</strain>
    </source>
</reference>
<keyword evidence="6 10" id="KW-0786">Thiamine pyrophosphate</keyword>
<dbReference type="PANTHER" id="PTHR43380:SF1">
    <property type="entry name" value="2-OXOISOVALERATE DEHYDROGENASE SUBUNIT ALPHA, MITOCHONDRIAL"/>
    <property type="match status" value="1"/>
</dbReference>
<dbReference type="GO" id="GO:0009083">
    <property type="term" value="P:branched-chain amino acid catabolic process"/>
    <property type="evidence" value="ECO:0007669"/>
    <property type="project" value="TreeGrafter"/>
</dbReference>
<dbReference type="NCBIfam" id="TIGR03181">
    <property type="entry name" value="PDH_E1_alph_x"/>
    <property type="match status" value="1"/>
</dbReference>
<evidence type="ECO:0000256" key="8">
    <source>
        <dbReference type="ARBA" id="ARBA00025211"/>
    </source>
</evidence>
<dbReference type="GO" id="GO:0004739">
    <property type="term" value="F:pyruvate dehydrogenase (acetyl-transferring) activity"/>
    <property type="evidence" value="ECO:0007669"/>
    <property type="project" value="UniProtKB-UniRule"/>
</dbReference>
<dbReference type="InterPro" id="IPR050771">
    <property type="entry name" value="Alpha-ketoacid_DH_E1_comp"/>
</dbReference>
<evidence type="ECO:0000256" key="10">
    <source>
        <dbReference type="RuleBase" id="RU366007"/>
    </source>
</evidence>
<organism evidence="12 13">
    <name type="scientific">Atopococcus tabaci</name>
    <dbReference type="NCBI Taxonomy" id="269774"/>
    <lineage>
        <taxon>Bacteria</taxon>
        <taxon>Bacillati</taxon>
        <taxon>Bacillota</taxon>
        <taxon>Bacilli</taxon>
        <taxon>Lactobacillales</taxon>
        <taxon>Carnobacteriaceae</taxon>
        <taxon>Atopococcus</taxon>
    </lineage>
</organism>
<keyword evidence="7 10" id="KW-0670">Pyruvate</keyword>
<keyword evidence="13" id="KW-1185">Reference proteome</keyword>
<comment type="cofactor">
    <cofactor evidence="1 10">
        <name>thiamine diphosphate</name>
        <dbReference type="ChEBI" id="CHEBI:58937"/>
    </cofactor>
</comment>
<dbReference type="AlphaFoldDB" id="A0AA43ZS16"/>
<gene>
    <name evidence="12" type="primary">pdhA</name>
    <name evidence="12" type="ORF">Q4F26_04815</name>
</gene>
<evidence type="ECO:0000313" key="13">
    <source>
        <dbReference type="Proteomes" id="UP001171751"/>
    </source>
</evidence>
<comment type="caution">
    <text evidence="12">The sequence shown here is derived from an EMBL/GenBank/DDBJ whole genome shotgun (WGS) entry which is preliminary data.</text>
</comment>
<evidence type="ECO:0000256" key="5">
    <source>
        <dbReference type="ARBA" id="ARBA00023002"/>
    </source>
</evidence>
<dbReference type="SUPFAM" id="SSF52518">
    <property type="entry name" value="Thiamin diphosphate-binding fold (THDP-binding)"/>
    <property type="match status" value="1"/>
</dbReference>
<evidence type="ECO:0000256" key="1">
    <source>
        <dbReference type="ARBA" id="ARBA00001964"/>
    </source>
</evidence>
<sequence length="384" mass="43157">MKENSNMDQNIDEFKPTANQPVNYQALLKGLQDLYPMIQVLDKDGKVVEEDLVPDLSDEQLIKLMEKMVFTRCLYEETMTFSKQGRLGFYAPTLGQEASKMASAMVIDKEDWLYGAYRDIPQLISHGATIAQGFNWSRGHVHGGSYGSQGEVKAMVPQIIIGAQIIQACGNALGQKLNGEKQVTFTYIGDGGTSQGDFYEGLNFAGCYQVPLVVIVQNNGYAISTPRKLATRAQTLAQKAAAAGIPSVQVDGMDPLATYIVTKQARDWAAAGKGPVLIETMTNRMGPHSTAGDDPSRYRDKTSFEYWKERDPLKRFRNYLSERDLWSHEHEEQIKKEYVKEIEREMEEAESQPDMTIAESLEWMYADPPAHILEQIEKYQEKGV</sequence>
<comment type="subunit">
    <text evidence="2 10">Heterodimer of an alpha and a beta chain.</text>
</comment>
<dbReference type="InterPro" id="IPR029061">
    <property type="entry name" value="THDP-binding"/>
</dbReference>
<dbReference type="EMBL" id="JAUNQW010000019">
    <property type="protein sequence ID" value="MDO5457650.1"/>
    <property type="molecule type" value="Genomic_DNA"/>
</dbReference>
<proteinExistence type="predicted"/>
<comment type="function">
    <text evidence="8 10">The pyruvate dehydrogenase complex catalyzes the overall conversion of pyruvate to acetyl-CoA and CO(2). It contains multiple copies of three enzymatic components: pyruvate dehydrogenase (E1), dihydrolipoamide acetyltransferase (E2) and lipoamide dehydrogenase (E3).</text>
</comment>
<dbReference type="InterPro" id="IPR017596">
    <property type="entry name" value="PdhA/BkdA"/>
</dbReference>
<evidence type="ECO:0000256" key="7">
    <source>
        <dbReference type="ARBA" id="ARBA00023317"/>
    </source>
</evidence>
<evidence type="ECO:0000259" key="11">
    <source>
        <dbReference type="Pfam" id="PF00676"/>
    </source>
</evidence>
<evidence type="ECO:0000313" key="12">
    <source>
        <dbReference type="EMBL" id="MDO5457650.1"/>
    </source>
</evidence>
<accession>A0AA43ZS16</accession>
<comment type="catalytic activity">
    <reaction evidence="9 10">
        <text>N(6)-[(R)-lipoyl]-L-lysyl-[protein] + pyruvate + H(+) = N(6)-[(R)-S(8)-acetyldihydrolipoyl]-L-lysyl-[protein] + CO2</text>
        <dbReference type="Rhea" id="RHEA:19189"/>
        <dbReference type="Rhea" id="RHEA-COMP:10474"/>
        <dbReference type="Rhea" id="RHEA-COMP:10478"/>
        <dbReference type="ChEBI" id="CHEBI:15361"/>
        <dbReference type="ChEBI" id="CHEBI:15378"/>
        <dbReference type="ChEBI" id="CHEBI:16526"/>
        <dbReference type="ChEBI" id="CHEBI:83099"/>
        <dbReference type="ChEBI" id="CHEBI:83111"/>
        <dbReference type="EC" id="1.2.4.1"/>
    </reaction>
</comment>
<dbReference type="EC" id="1.2.4.1" evidence="3 10"/>
<evidence type="ECO:0000256" key="9">
    <source>
        <dbReference type="ARBA" id="ARBA00051231"/>
    </source>
</evidence>
<dbReference type="PANTHER" id="PTHR43380">
    <property type="entry name" value="2-OXOISOVALERATE DEHYDROGENASE SUBUNIT ALPHA, MITOCHONDRIAL"/>
    <property type="match status" value="1"/>
</dbReference>
<evidence type="ECO:0000256" key="4">
    <source>
        <dbReference type="ARBA" id="ARBA00014159"/>
    </source>
</evidence>
<evidence type="ECO:0000256" key="2">
    <source>
        <dbReference type="ARBA" id="ARBA00011870"/>
    </source>
</evidence>
<evidence type="ECO:0000256" key="6">
    <source>
        <dbReference type="ARBA" id="ARBA00023052"/>
    </source>
</evidence>
<dbReference type="CDD" id="cd02000">
    <property type="entry name" value="TPP_E1_PDC_ADC_BCADC"/>
    <property type="match status" value="1"/>
</dbReference>
<name>A0AA43ZS16_9LACT</name>
<evidence type="ECO:0000256" key="3">
    <source>
        <dbReference type="ARBA" id="ARBA00012281"/>
    </source>
</evidence>
<keyword evidence="5 10" id="KW-0560">Oxidoreductase</keyword>
<feature type="domain" description="Dehydrogenase E1 component" evidence="11">
    <location>
        <begin position="66"/>
        <end position="356"/>
    </location>
</feature>
<dbReference type="Pfam" id="PF00676">
    <property type="entry name" value="E1_dh"/>
    <property type="match status" value="1"/>
</dbReference>
<dbReference type="Gene3D" id="3.40.50.970">
    <property type="match status" value="1"/>
</dbReference>
<dbReference type="InterPro" id="IPR001017">
    <property type="entry name" value="DH_E1"/>
</dbReference>
<dbReference type="Proteomes" id="UP001171751">
    <property type="component" value="Unassembled WGS sequence"/>
</dbReference>